<feature type="transmembrane region" description="Helical" evidence="7">
    <location>
        <begin position="234"/>
        <end position="260"/>
    </location>
</feature>
<keyword evidence="4 10" id="KW-0067">ATP-binding</keyword>
<dbReference type="Proteomes" id="UP000067598">
    <property type="component" value="Unassembled WGS sequence"/>
</dbReference>
<dbReference type="GO" id="GO:0005886">
    <property type="term" value="C:plasma membrane"/>
    <property type="evidence" value="ECO:0007669"/>
    <property type="project" value="UniProtKB-SubCell"/>
</dbReference>
<evidence type="ECO:0000256" key="2">
    <source>
        <dbReference type="ARBA" id="ARBA00022692"/>
    </source>
</evidence>
<proteinExistence type="predicted"/>
<evidence type="ECO:0000259" key="8">
    <source>
        <dbReference type="PROSITE" id="PS50893"/>
    </source>
</evidence>
<dbReference type="SUPFAM" id="SSF52540">
    <property type="entry name" value="P-loop containing nucleoside triphosphate hydrolases"/>
    <property type="match status" value="1"/>
</dbReference>
<evidence type="ECO:0000256" key="7">
    <source>
        <dbReference type="SAM" id="Phobius"/>
    </source>
</evidence>
<name>A0A125P6B2_9LACO</name>
<feature type="domain" description="ABC transmembrane type-1" evidence="9">
    <location>
        <begin position="16"/>
        <end position="292"/>
    </location>
</feature>
<evidence type="ECO:0000256" key="5">
    <source>
        <dbReference type="ARBA" id="ARBA00022989"/>
    </source>
</evidence>
<keyword evidence="5 7" id="KW-1133">Transmembrane helix</keyword>
<feature type="transmembrane region" description="Helical" evidence="7">
    <location>
        <begin position="50"/>
        <end position="75"/>
    </location>
</feature>
<evidence type="ECO:0000256" key="6">
    <source>
        <dbReference type="ARBA" id="ARBA00023136"/>
    </source>
</evidence>
<dbReference type="CDD" id="cd07346">
    <property type="entry name" value="ABC_6TM_exporters"/>
    <property type="match status" value="1"/>
</dbReference>
<accession>A0A125P6B2</accession>
<comment type="caution">
    <text evidence="10">The sequence shown here is derived from an EMBL/GenBank/DDBJ whole genome shotgun (WGS) entry which is preliminary data.</text>
</comment>
<dbReference type="InterPro" id="IPR011527">
    <property type="entry name" value="ABC1_TM_dom"/>
</dbReference>
<keyword evidence="2 7" id="KW-0812">Transmembrane</keyword>
<feature type="transmembrane region" description="Helical" evidence="7">
    <location>
        <begin position="147"/>
        <end position="167"/>
    </location>
</feature>
<evidence type="ECO:0000256" key="1">
    <source>
        <dbReference type="ARBA" id="ARBA00004651"/>
    </source>
</evidence>
<dbReference type="GO" id="GO:0140359">
    <property type="term" value="F:ABC-type transporter activity"/>
    <property type="evidence" value="ECO:0007669"/>
    <property type="project" value="InterPro"/>
</dbReference>
<dbReference type="RefSeq" id="WP_060462052.1">
    <property type="nucleotide sequence ID" value="NZ_JAQDDF010000009.1"/>
</dbReference>
<dbReference type="InterPro" id="IPR036640">
    <property type="entry name" value="ABC1_TM_sf"/>
</dbReference>
<dbReference type="GO" id="GO:0005524">
    <property type="term" value="F:ATP binding"/>
    <property type="evidence" value="ECO:0007669"/>
    <property type="project" value="UniProtKB-KW"/>
</dbReference>
<dbReference type="InterPro" id="IPR027417">
    <property type="entry name" value="P-loop_NTPase"/>
</dbReference>
<dbReference type="PANTHER" id="PTHR24221">
    <property type="entry name" value="ATP-BINDING CASSETTE SUB-FAMILY B"/>
    <property type="match status" value="1"/>
</dbReference>
<dbReference type="Pfam" id="PF00005">
    <property type="entry name" value="ABC_tran"/>
    <property type="match status" value="1"/>
</dbReference>
<sequence length="532" mass="59855">MSLKELFKSNVFRACIIILLYVLYALFGSFSEYLFKYALNSITAGNFNTYVYWQIMQFVLALFTSLLLPITTVVFTRQTQNYLHKIRQEIMHHYYDEKSDEKVSSMQNRLTANLKILSDDYATPWITILSGVLEIVIAIILLASMNWILILVTAILAVITLFAPKIMEKKTSAATDKVNKKNEKLLNTIAHWLGGLQELRRYSAYSRLVKQIHRSSSDYVDASKGSAKLRSVSYLINAFSNSIAQIGMSFIAGIMFLLNMISFGDFAVASGFAFTIFSAIWNITQSLTQVKSTKALREQITDLRKQVPDENKDKVSAYGLKVSGLSVKYDQGETIFYPDFTIKKGQKVLLTGDSGTGKSTLFNVLLGKLKPESGTVTYLDENETIIPEGKARIGNMPQNPVVFPATIKENITMFNENLQDKLQDVVQAVQLQSDLAKMPDGVNTTIDLKSENLSGGQRQKVVLARTEIHEQSFVLMDEVTSAIDQKATEKIIDELLKTDQTILMIAHNFTPELKAKFDQEIKLKSKKGDKVR</sequence>
<dbReference type="Gene3D" id="3.40.50.300">
    <property type="entry name" value="P-loop containing nucleotide triphosphate hydrolases"/>
    <property type="match status" value="1"/>
</dbReference>
<dbReference type="InterPro" id="IPR003439">
    <property type="entry name" value="ABC_transporter-like_ATP-bd"/>
</dbReference>
<dbReference type="InterPro" id="IPR003593">
    <property type="entry name" value="AAA+_ATPase"/>
</dbReference>
<organism evidence="10 11">
    <name type="scientific">Lactobacillus crispatus</name>
    <dbReference type="NCBI Taxonomy" id="47770"/>
    <lineage>
        <taxon>Bacteria</taxon>
        <taxon>Bacillati</taxon>
        <taxon>Bacillota</taxon>
        <taxon>Bacilli</taxon>
        <taxon>Lactobacillales</taxon>
        <taxon>Lactobacillaceae</taxon>
        <taxon>Lactobacillus</taxon>
    </lineage>
</organism>
<dbReference type="PROSITE" id="PS00675">
    <property type="entry name" value="SIGMA54_INTERACT_1"/>
    <property type="match status" value="1"/>
</dbReference>
<evidence type="ECO:0000256" key="3">
    <source>
        <dbReference type="ARBA" id="ARBA00022741"/>
    </source>
</evidence>
<feature type="transmembrane region" description="Helical" evidence="7">
    <location>
        <begin position="12"/>
        <end position="30"/>
    </location>
</feature>
<feature type="transmembrane region" description="Helical" evidence="7">
    <location>
        <begin position="122"/>
        <end position="141"/>
    </location>
</feature>
<dbReference type="PANTHER" id="PTHR24221:SF654">
    <property type="entry name" value="ATP-BINDING CASSETTE SUB-FAMILY B MEMBER 6"/>
    <property type="match status" value="1"/>
</dbReference>
<protein>
    <submittedName>
        <fullName evidence="10">ABC transporter ATP-binding protein</fullName>
    </submittedName>
</protein>
<gene>
    <name evidence="10" type="ORF">AEL95_05285</name>
</gene>
<dbReference type="GO" id="GO:0034040">
    <property type="term" value="F:ATPase-coupled lipid transmembrane transporter activity"/>
    <property type="evidence" value="ECO:0007669"/>
    <property type="project" value="TreeGrafter"/>
</dbReference>
<evidence type="ECO:0000313" key="10">
    <source>
        <dbReference type="EMBL" id="KWU03861.1"/>
    </source>
</evidence>
<dbReference type="EMBL" id="LJGP01000017">
    <property type="protein sequence ID" value="KWU03861.1"/>
    <property type="molecule type" value="Genomic_DNA"/>
</dbReference>
<dbReference type="PROSITE" id="PS50929">
    <property type="entry name" value="ABC_TM1F"/>
    <property type="match status" value="1"/>
</dbReference>
<dbReference type="Pfam" id="PF00664">
    <property type="entry name" value="ABC_membrane"/>
    <property type="match status" value="1"/>
</dbReference>
<dbReference type="SMART" id="SM00382">
    <property type="entry name" value="AAA"/>
    <property type="match status" value="1"/>
</dbReference>
<dbReference type="InterPro" id="IPR025662">
    <property type="entry name" value="Sigma_54_int_dom_ATP-bd_1"/>
</dbReference>
<dbReference type="PATRIC" id="fig|47770.28.peg.451"/>
<dbReference type="InterPro" id="IPR039421">
    <property type="entry name" value="Type_1_exporter"/>
</dbReference>
<feature type="transmembrane region" description="Helical" evidence="7">
    <location>
        <begin position="266"/>
        <end position="284"/>
    </location>
</feature>
<evidence type="ECO:0000313" key="11">
    <source>
        <dbReference type="Proteomes" id="UP000067598"/>
    </source>
</evidence>
<feature type="domain" description="ABC transporter" evidence="8">
    <location>
        <begin position="320"/>
        <end position="531"/>
    </location>
</feature>
<keyword evidence="6 7" id="KW-0472">Membrane</keyword>
<dbReference type="PROSITE" id="PS50893">
    <property type="entry name" value="ABC_TRANSPORTER_2"/>
    <property type="match status" value="1"/>
</dbReference>
<dbReference type="AlphaFoldDB" id="A0A125P6B2"/>
<comment type="subcellular location">
    <subcellularLocation>
        <location evidence="1">Cell membrane</location>
        <topology evidence="1">Multi-pass membrane protein</topology>
    </subcellularLocation>
</comment>
<dbReference type="GO" id="GO:0016887">
    <property type="term" value="F:ATP hydrolysis activity"/>
    <property type="evidence" value="ECO:0007669"/>
    <property type="project" value="InterPro"/>
</dbReference>
<reference evidence="10 11" key="1">
    <citation type="journal article" date="2016" name="Microbiology (Mosc.)">
        <title>Comparison of Lactobacillus crispatus isolates from Lactobacillus-dominated vaginal microbiomes with isolates from microbiomes containing bacterial vaginosis-associated bacteria.</title>
        <authorList>
            <person name="Abdelmaksoud A.A."/>
            <person name="Koparde V.N."/>
            <person name="Sheth N.U."/>
            <person name="Serrano M.G."/>
            <person name="Glascock A.L."/>
            <person name="Fettweis J.M."/>
            <person name="Strauss Iii J.F."/>
            <person name="Buck G.A."/>
            <person name="Jefferson K.K."/>
        </authorList>
    </citation>
    <scope>NUCLEOTIDE SEQUENCE [LARGE SCALE GENOMIC DNA]</scope>
    <source>
        <strain evidence="10 11">VMC3</strain>
    </source>
</reference>
<keyword evidence="3" id="KW-0547">Nucleotide-binding</keyword>
<evidence type="ECO:0000259" key="9">
    <source>
        <dbReference type="PROSITE" id="PS50929"/>
    </source>
</evidence>
<dbReference type="SUPFAM" id="SSF90123">
    <property type="entry name" value="ABC transporter transmembrane region"/>
    <property type="match status" value="1"/>
</dbReference>
<dbReference type="Gene3D" id="1.20.1560.10">
    <property type="entry name" value="ABC transporter type 1, transmembrane domain"/>
    <property type="match status" value="1"/>
</dbReference>
<evidence type="ECO:0000256" key="4">
    <source>
        <dbReference type="ARBA" id="ARBA00022840"/>
    </source>
</evidence>